<dbReference type="SUPFAM" id="SSF56672">
    <property type="entry name" value="DNA/RNA polymerases"/>
    <property type="match status" value="1"/>
</dbReference>
<keyword evidence="3" id="KW-0548">Nucleotidyltransferase</keyword>
<dbReference type="Pfam" id="PF08388">
    <property type="entry name" value="GIIM"/>
    <property type="match status" value="1"/>
</dbReference>
<dbReference type="CDD" id="cd01651">
    <property type="entry name" value="RT_G2_intron"/>
    <property type="match status" value="1"/>
</dbReference>
<dbReference type="NCBIfam" id="TIGR04416">
    <property type="entry name" value="group_II_RT_mat"/>
    <property type="match status" value="1"/>
</dbReference>
<dbReference type="InterPro" id="IPR000477">
    <property type="entry name" value="RT_dom"/>
</dbReference>
<evidence type="ECO:0000313" key="4">
    <source>
        <dbReference type="Proteomes" id="UP000463700"/>
    </source>
</evidence>
<dbReference type="PROSITE" id="PS50878">
    <property type="entry name" value="RT_POL"/>
    <property type="match status" value="1"/>
</dbReference>
<accession>A0A6N6WG82</accession>
<dbReference type="GO" id="GO:0003964">
    <property type="term" value="F:RNA-directed DNA polymerase activity"/>
    <property type="evidence" value="ECO:0007669"/>
    <property type="project" value="UniProtKB-KW"/>
</dbReference>
<evidence type="ECO:0000259" key="2">
    <source>
        <dbReference type="PROSITE" id="PS50878"/>
    </source>
</evidence>
<sequence length="434" mass="50273">MTKASSSLQDLRRGIYVKAKAEPSWRFWGLYVHVCKMETLREAYALARKNNGAPGIDGVTFEAIEALGAEAFLEQIRDELIGRAYVPLRSRRQEIPKDGGKVRVLSIPAIRDRVVQGALKLILEPIFEADFQPGSYGYRPKRTAHEAVQRVATAIVQWKTRVIDLDLRAYFDTVRHHLLLEKVARRVNDCDVMHLLKLMLTASGKQGVPQGGVISPLLSNIYLTEVDRMLERAKEATRNGKYTYVEYARFADDLVVLIDAHPRHAWLLGAVSKRLREEFAKLQVEVNEEKSHTVDLDCGESFGFLGFDFRRIRSVKKLVWRAHYTPKLKKRTALLRKLEEVFRRYQSQPVDRVVQLINPVLRGWVNYFAVGHSSECFSFVKDWVEKKIRRHMGRSRNRGGFGWKRWSRRWLYEELKLFNGYRVRRPAAPKARPA</sequence>
<dbReference type="OrthoDB" id="8538592at2"/>
<reference evidence="3 4" key="1">
    <citation type="journal article" date="2020" name="Int. J. Syst. Evol. Microbiol.">
        <title>Paraburkholderia madseniana sp. nov., a phenolic acid-degrading bacterium isolated from acidic forest soil.</title>
        <authorList>
            <person name="Wilhelm R.C."/>
            <person name="Murphy S.J.L."/>
            <person name="Feriancek N.M."/>
            <person name="Karasz D.C."/>
            <person name="DeRito C.M."/>
            <person name="Newman J.D."/>
            <person name="Buckley D.H."/>
        </authorList>
    </citation>
    <scope>NUCLEOTIDE SEQUENCE [LARGE SCALE GENOMIC DNA]</scope>
    <source>
        <strain evidence="3 4">RP11</strain>
    </source>
</reference>
<dbReference type="InterPro" id="IPR051083">
    <property type="entry name" value="GrpII_Intron_Splice-Mob/Def"/>
</dbReference>
<dbReference type="EMBL" id="VOSW01000033">
    <property type="protein sequence ID" value="KAE8758450.1"/>
    <property type="molecule type" value="Genomic_DNA"/>
</dbReference>
<keyword evidence="3" id="KW-0695">RNA-directed DNA polymerase</keyword>
<comment type="caution">
    <text evidence="3">The sequence shown here is derived from an EMBL/GenBank/DDBJ whole genome shotgun (WGS) entry which is preliminary data.</text>
</comment>
<organism evidence="3 4">
    <name type="scientific">Paraburkholderia madseniana</name>
    <dbReference type="NCBI Taxonomy" id="2599607"/>
    <lineage>
        <taxon>Bacteria</taxon>
        <taxon>Pseudomonadati</taxon>
        <taxon>Pseudomonadota</taxon>
        <taxon>Betaproteobacteria</taxon>
        <taxon>Burkholderiales</taxon>
        <taxon>Burkholderiaceae</taxon>
        <taxon>Paraburkholderia</taxon>
    </lineage>
</organism>
<dbReference type="AlphaFoldDB" id="A0A6N6WG82"/>
<dbReference type="Proteomes" id="UP000463700">
    <property type="component" value="Unassembled WGS sequence"/>
</dbReference>
<proteinExistence type="inferred from homology"/>
<dbReference type="InterPro" id="IPR030931">
    <property type="entry name" value="Group_II_RT_mat"/>
</dbReference>
<dbReference type="InterPro" id="IPR013597">
    <property type="entry name" value="Mat_intron_G2"/>
</dbReference>
<feature type="domain" description="Reverse transcriptase" evidence="2">
    <location>
        <begin position="76"/>
        <end position="309"/>
    </location>
</feature>
<protein>
    <submittedName>
        <fullName evidence="3">Group II intron reverse transcriptase/maturase</fullName>
        <ecNumber evidence="3">2.7.7.49</ecNumber>
    </submittedName>
</protein>
<evidence type="ECO:0000256" key="1">
    <source>
        <dbReference type="ARBA" id="ARBA00034120"/>
    </source>
</evidence>
<evidence type="ECO:0000313" key="3">
    <source>
        <dbReference type="EMBL" id="KAE8758450.1"/>
    </source>
</evidence>
<dbReference type="PANTHER" id="PTHR34047">
    <property type="entry name" value="NUCLEAR INTRON MATURASE 1, MITOCHONDRIAL-RELATED"/>
    <property type="match status" value="1"/>
</dbReference>
<dbReference type="Pfam" id="PF00078">
    <property type="entry name" value="RVT_1"/>
    <property type="match status" value="1"/>
</dbReference>
<comment type="similarity">
    <text evidence="1">Belongs to the bacterial reverse transcriptase family.</text>
</comment>
<dbReference type="InterPro" id="IPR043502">
    <property type="entry name" value="DNA/RNA_pol_sf"/>
</dbReference>
<name>A0A6N6WG82_9BURK</name>
<keyword evidence="3" id="KW-0808">Transferase</keyword>
<gene>
    <name evidence="3" type="primary">ltrA</name>
    <name evidence="3" type="ORF">FSO04_18875</name>
</gene>
<dbReference type="EC" id="2.7.7.49" evidence="3"/>
<dbReference type="PANTHER" id="PTHR34047:SF8">
    <property type="entry name" value="PROTEIN YKFC"/>
    <property type="match status" value="1"/>
</dbReference>